<evidence type="ECO:0000256" key="3">
    <source>
        <dbReference type="ARBA" id="ARBA00022964"/>
    </source>
</evidence>
<sequence>MNPINFPIDKKDFLENFFEKKPCVFKQIYDDDFIKHSEIENIFNRSNLPSFEGIKLMYNGIIDKTEYIESYNDLGTRRYRYIYSKLYDYLNSGATLVANGIINETKIDQLAKACSSFTDSHPFSSLYLSYGEKSSFKPHWDSRDIFAIQLSGKKRWIIYKPSFPDPVYLHQSKDMENTYPCPSEPYDDFVLETGDVLYLPRGWWHNPLPLGEETIHLSVGIFPPYAHEYINWLSYKITDIDIGRKSLPRSWKQAKDEIDILAKYVIDNITSEDSYNEFLKSFSDEKRGPSKLNLRLFCGKKHHSISKTSRLRINSNNNLSIDEGYIICNGAKVNLDQFSIHLLSKISEIPYISFENLLSFFDHSKQKNIEDLIYKLGYQDILEIIDDL</sequence>
<keyword evidence="2" id="KW-0479">Metal-binding</keyword>
<evidence type="ECO:0000259" key="6">
    <source>
        <dbReference type="PROSITE" id="PS51184"/>
    </source>
</evidence>
<protein>
    <submittedName>
        <fullName evidence="7">50S ribosomal protein L16 arginine hydroxylase</fullName>
        <ecNumber evidence="7">1.14.11.-</ecNumber>
    </submittedName>
</protein>
<reference evidence="8" key="1">
    <citation type="submission" date="2015-11" db="EMBL/GenBank/DDBJ databases">
        <authorList>
            <person name="Tobias N.J."/>
            <person name="Mishra B."/>
            <person name="Gupta D.K."/>
            <person name="Thines M."/>
            <person name="Stinear T.P."/>
            <person name="Bode H.B."/>
        </authorList>
    </citation>
    <scope>NUCLEOTIDE SEQUENCE [LARGE SCALE GENOMIC DNA]</scope>
    <source>
        <strain evidence="8">PB45.5</strain>
    </source>
</reference>
<evidence type="ECO:0000256" key="5">
    <source>
        <dbReference type="ARBA" id="ARBA00023004"/>
    </source>
</evidence>
<keyword evidence="3" id="KW-0223">Dioxygenase</keyword>
<dbReference type="PROSITE" id="PS51184">
    <property type="entry name" value="JMJC"/>
    <property type="match status" value="1"/>
</dbReference>
<name>A0A1B8YKE5_9GAMM</name>
<keyword evidence="5" id="KW-0408">Iron</keyword>
<keyword evidence="7" id="KW-0689">Ribosomal protein</keyword>
<evidence type="ECO:0000313" key="7">
    <source>
        <dbReference type="EMBL" id="OCA55674.1"/>
    </source>
</evidence>
<dbReference type="PATRIC" id="fig|29488.15.peg.1425"/>
<dbReference type="SUPFAM" id="SSF51197">
    <property type="entry name" value="Clavaminate synthase-like"/>
    <property type="match status" value="1"/>
</dbReference>
<comment type="caution">
    <text evidence="7">The sequence shown here is derived from an EMBL/GenBank/DDBJ whole genome shotgun (WGS) entry which is preliminary data.</text>
</comment>
<dbReference type="AlphaFoldDB" id="A0A1B8YKE5"/>
<keyword evidence="8" id="KW-1185">Reference proteome</keyword>
<organism evidence="7 8">
    <name type="scientific">Photorhabdus namnaonensis</name>
    <dbReference type="NCBI Taxonomy" id="1851568"/>
    <lineage>
        <taxon>Bacteria</taxon>
        <taxon>Pseudomonadati</taxon>
        <taxon>Pseudomonadota</taxon>
        <taxon>Gammaproteobacteria</taxon>
        <taxon>Enterobacterales</taxon>
        <taxon>Morganellaceae</taxon>
        <taxon>Photorhabdus</taxon>
    </lineage>
</organism>
<gene>
    <name evidence="7" type="primary">ycfD_1</name>
    <name evidence="7" type="ORF">Phpb_01297</name>
</gene>
<dbReference type="InterPro" id="IPR039994">
    <property type="entry name" value="NO66-like"/>
</dbReference>
<evidence type="ECO:0000256" key="2">
    <source>
        <dbReference type="ARBA" id="ARBA00022723"/>
    </source>
</evidence>
<dbReference type="SMART" id="SM00558">
    <property type="entry name" value="JmjC"/>
    <property type="match status" value="1"/>
</dbReference>
<dbReference type="GO" id="GO:0051213">
    <property type="term" value="F:dioxygenase activity"/>
    <property type="evidence" value="ECO:0007669"/>
    <property type="project" value="UniProtKB-KW"/>
</dbReference>
<dbReference type="PANTHER" id="PTHR13096:SF8">
    <property type="entry name" value="RIBOSOMAL OXYGENASE 1"/>
    <property type="match status" value="1"/>
</dbReference>
<dbReference type="InterPro" id="IPR046799">
    <property type="entry name" value="ROXA-like_wH"/>
</dbReference>
<dbReference type="GO" id="GO:0046872">
    <property type="term" value="F:metal ion binding"/>
    <property type="evidence" value="ECO:0007669"/>
    <property type="project" value="UniProtKB-KW"/>
</dbReference>
<proteinExistence type="predicted"/>
<dbReference type="RefSeq" id="WP_065389642.1">
    <property type="nucleotide sequence ID" value="NZ_CAWMQN010000032.1"/>
</dbReference>
<dbReference type="Gene3D" id="2.60.120.650">
    <property type="entry name" value="Cupin"/>
    <property type="match status" value="1"/>
</dbReference>
<dbReference type="PANTHER" id="PTHR13096">
    <property type="entry name" value="MINA53 MYC INDUCED NUCLEAR ANTIGEN"/>
    <property type="match status" value="1"/>
</dbReference>
<dbReference type="EC" id="1.14.11.-" evidence="7"/>
<evidence type="ECO:0000256" key="1">
    <source>
        <dbReference type="ARBA" id="ARBA00001954"/>
    </source>
</evidence>
<dbReference type="InterPro" id="IPR003347">
    <property type="entry name" value="JmjC_dom"/>
</dbReference>
<evidence type="ECO:0000313" key="8">
    <source>
        <dbReference type="Proteomes" id="UP000092665"/>
    </source>
</evidence>
<keyword evidence="4 7" id="KW-0560">Oxidoreductase</keyword>
<dbReference type="EMBL" id="LOIC01000032">
    <property type="protein sequence ID" value="OCA55674.1"/>
    <property type="molecule type" value="Genomic_DNA"/>
</dbReference>
<dbReference type="Proteomes" id="UP000092665">
    <property type="component" value="Unassembled WGS sequence"/>
</dbReference>
<keyword evidence="7" id="KW-0687">Ribonucleoprotein</keyword>
<comment type="cofactor">
    <cofactor evidence="1">
        <name>Fe(2+)</name>
        <dbReference type="ChEBI" id="CHEBI:29033"/>
    </cofactor>
</comment>
<dbReference type="Pfam" id="PF20514">
    <property type="entry name" value="WHD_ROXA"/>
    <property type="match status" value="1"/>
</dbReference>
<accession>A0A1B8YKE5</accession>
<evidence type="ECO:0000256" key="4">
    <source>
        <dbReference type="ARBA" id="ARBA00023002"/>
    </source>
</evidence>
<dbReference type="GO" id="GO:0005840">
    <property type="term" value="C:ribosome"/>
    <property type="evidence" value="ECO:0007669"/>
    <property type="project" value="UniProtKB-KW"/>
</dbReference>
<feature type="domain" description="JmjC" evidence="6">
    <location>
        <begin position="102"/>
        <end position="238"/>
    </location>
</feature>
<dbReference type="Pfam" id="PF08007">
    <property type="entry name" value="JmjC_2"/>
    <property type="match status" value="1"/>
</dbReference>